<dbReference type="GO" id="GO:0005737">
    <property type="term" value="C:cytoplasm"/>
    <property type="evidence" value="ECO:0007669"/>
    <property type="project" value="UniProtKB-ARBA"/>
</dbReference>
<dbReference type="STRING" id="78915.A0A4P9XG16"/>
<gene>
    <name evidence="3" type="ORF">THASP1DRAFT_21018</name>
</gene>
<reference evidence="4" key="1">
    <citation type="journal article" date="2018" name="Nat. Microbiol.">
        <title>Leveraging single-cell genomics to expand the fungal tree of life.</title>
        <authorList>
            <person name="Ahrendt S.R."/>
            <person name="Quandt C.A."/>
            <person name="Ciobanu D."/>
            <person name="Clum A."/>
            <person name="Salamov A."/>
            <person name="Andreopoulos B."/>
            <person name="Cheng J.F."/>
            <person name="Woyke T."/>
            <person name="Pelin A."/>
            <person name="Henrissat B."/>
            <person name="Reynolds N.K."/>
            <person name="Benny G.L."/>
            <person name="Smith M.E."/>
            <person name="James T.Y."/>
            <person name="Grigoriev I.V."/>
        </authorList>
    </citation>
    <scope>NUCLEOTIDE SEQUENCE [LARGE SCALE GENOMIC DNA]</scope>
    <source>
        <strain evidence="4">RSA 1356</strain>
    </source>
</reference>
<accession>A0A4P9XG16</accession>
<name>A0A4P9XG16_9FUNG</name>
<dbReference type="InterPro" id="IPR037047">
    <property type="entry name" value="PITH_dom_sf"/>
</dbReference>
<evidence type="ECO:0000313" key="3">
    <source>
        <dbReference type="EMBL" id="RKP04537.1"/>
    </source>
</evidence>
<dbReference type="PROSITE" id="PS51532">
    <property type="entry name" value="PITH"/>
    <property type="match status" value="1"/>
</dbReference>
<evidence type="ECO:0000256" key="1">
    <source>
        <dbReference type="ARBA" id="ARBA00023157"/>
    </source>
</evidence>
<organism evidence="3 4">
    <name type="scientific">Thamnocephalis sphaerospora</name>
    <dbReference type="NCBI Taxonomy" id="78915"/>
    <lineage>
        <taxon>Eukaryota</taxon>
        <taxon>Fungi</taxon>
        <taxon>Fungi incertae sedis</taxon>
        <taxon>Zoopagomycota</taxon>
        <taxon>Zoopagomycotina</taxon>
        <taxon>Zoopagomycetes</taxon>
        <taxon>Zoopagales</taxon>
        <taxon>Sigmoideomycetaceae</taxon>
        <taxon>Thamnocephalis</taxon>
    </lineage>
</organism>
<evidence type="ECO:0000313" key="4">
    <source>
        <dbReference type="Proteomes" id="UP000271241"/>
    </source>
</evidence>
<dbReference type="Pfam" id="PF06201">
    <property type="entry name" value="PITH"/>
    <property type="match status" value="1"/>
</dbReference>
<dbReference type="Proteomes" id="UP000271241">
    <property type="component" value="Unassembled WGS sequence"/>
</dbReference>
<proteinExistence type="predicted"/>
<keyword evidence="1" id="KW-1015">Disulfide bond</keyword>
<dbReference type="Gene3D" id="2.60.120.470">
    <property type="entry name" value="PITH domain"/>
    <property type="match status" value="1"/>
</dbReference>
<protein>
    <submittedName>
        <fullName evidence="3">PITH domain-containing protein</fullName>
    </submittedName>
</protein>
<evidence type="ECO:0000259" key="2">
    <source>
        <dbReference type="PROSITE" id="PS51532"/>
    </source>
</evidence>
<sequence length="171" mass="19116">KNYGVAGQVDITHLVNKAQVDCLNQHGEHNVQQLFSDQGHLESEVDPQLMIAVPFQQSVKLHSLKLIPVKDKLDQAPKTIKLYANQQSLGFDEANDVGATQQIELTEADFAEDVTVPLRFVKFQSVNNLVLFIESNQADDEDTPTLLSRLIFIGAPVDTTRMENFNANKEK</sequence>
<feature type="non-terminal residue" evidence="3">
    <location>
        <position position="1"/>
    </location>
</feature>
<feature type="domain" description="PITH" evidence="2">
    <location>
        <begin position="1"/>
        <end position="171"/>
    </location>
</feature>
<keyword evidence="4" id="KW-1185">Reference proteome</keyword>
<dbReference type="AlphaFoldDB" id="A0A4P9XG16"/>
<dbReference type="EMBL" id="KZ993649">
    <property type="protein sequence ID" value="RKP04537.1"/>
    <property type="molecule type" value="Genomic_DNA"/>
</dbReference>
<dbReference type="PANTHER" id="PTHR46115">
    <property type="entry name" value="THIOREDOXIN-LIKE PROTEIN 1"/>
    <property type="match status" value="1"/>
</dbReference>
<dbReference type="OrthoDB" id="10263751at2759"/>
<dbReference type="InterPro" id="IPR010400">
    <property type="entry name" value="PITH_dom"/>
</dbReference>
<dbReference type="SUPFAM" id="SSF49785">
    <property type="entry name" value="Galactose-binding domain-like"/>
    <property type="match status" value="1"/>
</dbReference>
<dbReference type="InterPro" id="IPR008979">
    <property type="entry name" value="Galactose-bd-like_sf"/>
</dbReference>